<sequence length="30" mass="3382">MHVVLRLPLSDKNNGKSPAYLFDSLHMKVA</sequence>
<evidence type="ECO:0000313" key="2">
    <source>
        <dbReference type="Proteomes" id="UP000593561"/>
    </source>
</evidence>
<organism evidence="1 2">
    <name type="scientific">Gossypium davidsonii</name>
    <name type="common">Davidson's cotton</name>
    <name type="synonym">Gossypium klotzschianum subsp. davidsonii</name>
    <dbReference type="NCBI Taxonomy" id="34287"/>
    <lineage>
        <taxon>Eukaryota</taxon>
        <taxon>Viridiplantae</taxon>
        <taxon>Streptophyta</taxon>
        <taxon>Embryophyta</taxon>
        <taxon>Tracheophyta</taxon>
        <taxon>Spermatophyta</taxon>
        <taxon>Magnoliopsida</taxon>
        <taxon>eudicotyledons</taxon>
        <taxon>Gunneridae</taxon>
        <taxon>Pentapetalae</taxon>
        <taxon>rosids</taxon>
        <taxon>malvids</taxon>
        <taxon>Malvales</taxon>
        <taxon>Malvaceae</taxon>
        <taxon>Malvoideae</taxon>
        <taxon>Gossypium</taxon>
    </lineage>
</organism>
<protein>
    <submittedName>
        <fullName evidence="1">Uncharacterized protein</fullName>
    </submittedName>
</protein>
<dbReference type="Proteomes" id="UP000593561">
    <property type="component" value="Unassembled WGS sequence"/>
</dbReference>
<dbReference type="EMBL" id="JABFAC010000010">
    <property type="protein sequence ID" value="MBA0625842.1"/>
    <property type="molecule type" value="Genomic_DNA"/>
</dbReference>
<name>A0A7J8SK14_GOSDV</name>
<comment type="caution">
    <text evidence="1">The sequence shown here is derived from an EMBL/GenBank/DDBJ whole genome shotgun (WGS) entry which is preliminary data.</text>
</comment>
<accession>A0A7J8SK14</accession>
<gene>
    <name evidence="1" type="ORF">Godav_003592</name>
</gene>
<evidence type="ECO:0000313" key="1">
    <source>
        <dbReference type="EMBL" id="MBA0625842.1"/>
    </source>
</evidence>
<keyword evidence="2" id="KW-1185">Reference proteome</keyword>
<proteinExistence type="predicted"/>
<dbReference type="AlphaFoldDB" id="A0A7J8SK14"/>
<reference evidence="1 2" key="1">
    <citation type="journal article" date="2019" name="Genome Biol. Evol.">
        <title>Insights into the evolution of the New World diploid cottons (Gossypium, subgenus Houzingenia) based on genome sequencing.</title>
        <authorList>
            <person name="Grover C.E."/>
            <person name="Arick M.A. 2nd"/>
            <person name="Thrash A."/>
            <person name="Conover J.L."/>
            <person name="Sanders W.S."/>
            <person name="Peterson D.G."/>
            <person name="Frelichowski J.E."/>
            <person name="Scheffler J.A."/>
            <person name="Scheffler B.E."/>
            <person name="Wendel J.F."/>
        </authorList>
    </citation>
    <scope>NUCLEOTIDE SEQUENCE [LARGE SCALE GENOMIC DNA]</scope>
    <source>
        <strain evidence="1">27</strain>
        <tissue evidence="1">Leaf</tissue>
    </source>
</reference>